<organism evidence="2 3">
    <name type="scientific">Panicum virgatum</name>
    <name type="common">Blackwell switchgrass</name>
    <dbReference type="NCBI Taxonomy" id="38727"/>
    <lineage>
        <taxon>Eukaryota</taxon>
        <taxon>Viridiplantae</taxon>
        <taxon>Streptophyta</taxon>
        <taxon>Embryophyta</taxon>
        <taxon>Tracheophyta</taxon>
        <taxon>Spermatophyta</taxon>
        <taxon>Magnoliopsida</taxon>
        <taxon>Liliopsida</taxon>
        <taxon>Poales</taxon>
        <taxon>Poaceae</taxon>
        <taxon>PACMAD clade</taxon>
        <taxon>Panicoideae</taxon>
        <taxon>Panicodae</taxon>
        <taxon>Paniceae</taxon>
        <taxon>Panicinae</taxon>
        <taxon>Panicum</taxon>
        <taxon>Panicum sect. Hiantes</taxon>
    </lineage>
</organism>
<dbReference type="AlphaFoldDB" id="A0A8T0TMK3"/>
<reference evidence="2" key="1">
    <citation type="submission" date="2020-05" db="EMBL/GenBank/DDBJ databases">
        <title>WGS assembly of Panicum virgatum.</title>
        <authorList>
            <person name="Lovell J.T."/>
            <person name="Jenkins J."/>
            <person name="Shu S."/>
            <person name="Juenger T.E."/>
            <person name="Schmutz J."/>
        </authorList>
    </citation>
    <scope>NUCLEOTIDE SEQUENCE</scope>
    <source>
        <strain evidence="2">AP13</strain>
    </source>
</reference>
<accession>A0A8T0TMK3</accession>
<evidence type="ECO:0000313" key="3">
    <source>
        <dbReference type="Proteomes" id="UP000823388"/>
    </source>
</evidence>
<keyword evidence="1" id="KW-0812">Transmembrane</keyword>
<name>A0A8T0TMK3_PANVG</name>
<sequence length="218" mass="24062">MAVVPGACSICLGQQSEGGPVVHVSDHVILNAVVKALEGSSPFYSFRIVDGLYVATGFVVVPLADQVDDLTLLEAMGSPSVSKDGAEELAAHALIVAAEREFSVVVKDFNFDAVKVLRMENEKLRRNNRLLRSAWVQSLDHLETLQKTLEEITMDALVVLQGTPLLYLLMELLFGLRRMFGMAPLPWRTCRGTSWMRTEMIAVGCGIYILSVYGFRRS</sequence>
<protein>
    <submittedName>
        <fullName evidence="2">Uncharacterized protein</fullName>
    </submittedName>
</protein>
<feature type="transmembrane region" description="Helical" evidence="1">
    <location>
        <begin position="156"/>
        <end position="175"/>
    </location>
</feature>
<keyword evidence="3" id="KW-1185">Reference proteome</keyword>
<evidence type="ECO:0000313" key="2">
    <source>
        <dbReference type="EMBL" id="KAG2611427.1"/>
    </source>
</evidence>
<feature type="transmembrane region" description="Helical" evidence="1">
    <location>
        <begin position="195"/>
        <end position="215"/>
    </location>
</feature>
<comment type="caution">
    <text evidence="2">The sequence shown here is derived from an EMBL/GenBank/DDBJ whole genome shotgun (WGS) entry which is preliminary data.</text>
</comment>
<keyword evidence="1" id="KW-0472">Membrane</keyword>
<evidence type="ECO:0000256" key="1">
    <source>
        <dbReference type="SAM" id="Phobius"/>
    </source>
</evidence>
<gene>
    <name evidence="2" type="ORF">PVAP13_4KG168115</name>
</gene>
<dbReference type="Proteomes" id="UP000823388">
    <property type="component" value="Chromosome 4K"/>
</dbReference>
<proteinExistence type="predicted"/>
<keyword evidence="1" id="KW-1133">Transmembrane helix</keyword>
<dbReference type="EMBL" id="CM029043">
    <property type="protein sequence ID" value="KAG2611427.1"/>
    <property type="molecule type" value="Genomic_DNA"/>
</dbReference>